<comment type="cofactor">
    <cofactor evidence="2">
        <name>Zn(2+)</name>
        <dbReference type="ChEBI" id="CHEBI:29105"/>
    </cofactor>
    <text evidence="2">Binds 1 zinc ion per subunit.</text>
</comment>
<accession>A0A1E8CJT7</accession>
<feature type="domain" description="Superoxide dismutase copper/zinc binding" evidence="4">
    <location>
        <begin position="55"/>
        <end position="184"/>
    </location>
</feature>
<dbReference type="EMBL" id="MASR01000001">
    <property type="protein sequence ID" value="OFE12555.1"/>
    <property type="molecule type" value="Genomic_DNA"/>
</dbReference>
<comment type="function">
    <text evidence="2">Destroys radicals which are normally produced within the cells and which are toxic to biological systems.</text>
</comment>
<evidence type="ECO:0000256" key="2">
    <source>
        <dbReference type="RuleBase" id="RU000393"/>
    </source>
</evidence>
<protein>
    <recommendedName>
        <fullName evidence="2">Superoxide dismutase [Cu-Zn]</fullName>
        <ecNumber evidence="2">1.15.1.1</ecNumber>
    </recommendedName>
</protein>
<dbReference type="CDD" id="cd00305">
    <property type="entry name" value="Cu-Zn_Superoxide_Dismutase"/>
    <property type="match status" value="1"/>
</dbReference>
<dbReference type="Pfam" id="PF00080">
    <property type="entry name" value="Sod_Cu"/>
    <property type="match status" value="1"/>
</dbReference>
<keyword evidence="2" id="KW-0560">Oxidoreductase</keyword>
<dbReference type="GO" id="GO:0004784">
    <property type="term" value="F:superoxide dismutase activity"/>
    <property type="evidence" value="ECO:0007669"/>
    <property type="project" value="UniProtKB-EC"/>
</dbReference>
<evidence type="ECO:0000313" key="5">
    <source>
        <dbReference type="EMBL" id="OFE12555.1"/>
    </source>
</evidence>
<dbReference type="EC" id="1.15.1.1" evidence="2"/>
<comment type="caution">
    <text evidence="5">The sequence shown here is derived from an EMBL/GenBank/DDBJ whole genome shotgun (WGS) entry which is preliminary data.</text>
</comment>
<dbReference type="PANTHER" id="PTHR10003">
    <property type="entry name" value="SUPEROXIDE DISMUTASE CU-ZN -RELATED"/>
    <property type="match status" value="1"/>
</dbReference>
<dbReference type="PROSITE" id="PS51257">
    <property type="entry name" value="PROKAR_LIPOPROTEIN"/>
    <property type="match status" value="1"/>
</dbReference>
<evidence type="ECO:0000256" key="1">
    <source>
        <dbReference type="ARBA" id="ARBA00010457"/>
    </source>
</evidence>
<dbReference type="Proteomes" id="UP000175669">
    <property type="component" value="Unassembled WGS sequence"/>
</dbReference>
<dbReference type="GO" id="GO:0005507">
    <property type="term" value="F:copper ion binding"/>
    <property type="evidence" value="ECO:0007669"/>
    <property type="project" value="InterPro"/>
</dbReference>
<dbReference type="OrthoDB" id="5431326at2"/>
<dbReference type="AlphaFoldDB" id="A0A1E8CJT7"/>
<dbReference type="STRING" id="1524254.PHACT_04900"/>
<dbReference type="PRINTS" id="PR00068">
    <property type="entry name" value="CUZNDISMTASE"/>
</dbReference>
<comment type="similarity">
    <text evidence="1 2">Belongs to the Cu-Zn superoxide dismutase family.</text>
</comment>
<dbReference type="InterPro" id="IPR018152">
    <property type="entry name" value="SOD_Cu/Zn_BS"/>
</dbReference>
<keyword evidence="2" id="KW-0479">Metal-binding</keyword>
<dbReference type="Gene3D" id="2.60.40.200">
    <property type="entry name" value="Superoxide dismutase, copper/zinc binding domain"/>
    <property type="match status" value="1"/>
</dbReference>
<organism evidence="5 6">
    <name type="scientific">Pseudohongiella acticola</name>
    <dbReference type="NCBI Taxonomy" id="1524254"/>
    <lineage>
        <taxon>Bacteria</taxon>
        <taxon>Pseudomonadati</taxon>
        <taxon>Pseudomonadota</taxon>
        <taxon>Gammaproteobacteria</taxon>
        <taxon>Pseudomonadales</taxon>
        <taxon>Pseudohongiellaceae</taxon>
        <taxon>Pseudohongiella</taxon>
    </lineage>
</organism>
<proteinExistence type="inferred from homology"/>
<comment type="catalytic activity">
    <reaction evidence="2">
        <text>2 superoxide + 2 H(+) = H2O2 + O2</text>
        <dbReference type="Rhea" id="RHEA:20696"/>
        <dbReference type="ChEBI" id="CHEBI:15378"/>
        <dbReference type="ChEBI" id="CHEBI:15379"/>
        <dbReference type="ChEBI" id="CHEBI:16240"/>
        <dbReference type="ChEBI" id="CHEBI:18421"/>
        <dbReference type="EC" id="1.15.1.1"/>
    </reaction>
</comment>
<dbReference type="InterPro" id="IPR001424">
    <property type="entry name" value="SOD_Cu_Zn_dom"/>
</dbReference>
<dbReference type="InterPro" id="IPR036423">
    <property type="entry name" value="SOD-like_Cu/Zn_dom_sf"/>
</dbReference>
<keyword evidence="2" id="KW-0186">Copper</keyword>
<evidence type="ECO:0000256" key="3">
    <source>
        <dbReference type="SAM" id="MobiDB-lite"/>
    </source>
</evidence>
<dbReference type="SUPFAM" id="SSF49329">
    <property type="entry name" value="Cu,Zn superoxide dismutase-like"/>
    <property type="match status" value="1"/>
</dbReference>
<evidence type="ECO:0000259" key="4">
    <source>
        <dbReference type="Pfam" id="PF00080"/>
    </source>
</evidence>
<keyword evidence="2" id="KW-0862">Zinc</keyword>
<keyword evidence="6" id="KW-1185">Reference proteome</keyword>
<name>A0A1E8CJT7_9GAMM</name>
<dbReference type="RefSeq" id="WP_070116166.1">
    <property type="nucleotide sequence ID" value="NZ_CAXATG010000001.1"/>
</dbReference>
<evidence type="ECO:0000313" key="6">
    <source>
        <dbReference type="Proteomes" id="UP000175669"/>
    </source>
</evidence>
<dbReference type="InterPro" id="IPR024134">
    <property type="entry name" value="SOD_Cu/Zn_/chaperone"/>
</dbReference>
<sequence>MINLKPIVTSVALATVLGACSQESDVVGTSAAVASQADSFSEFVAVLHSTDGNDVEGVVMFSNTEEGVRVGAQVSGLGPMSSHGFHIHRFGDCRAADASSAGGHFSPDGMPHGAPDEERSHDGDLGNLISNGAGVAQTNEVDPDLSFAGEDSILGRAVVIHASADDLESQPSGDAGPRVACGVIGVAS</sequence>
<gene>
    <name evidence="5" type="ORF">PHACT_04900</name>
</gene>
<feature type="region of interest" description="Disordered" evidence="3">
    <location>
        <begin position="98"/>
        <end position="120"/>
    </location>
</feature>
<dbReference type="PROSITE" id="PS00332">
    <property type="entry name" value="SOD_CU_ZN_2"/>
    <property type="match status" value="1"/>
</dbReference>
<comment type="cofactor">
    <cofactor evidence="2">
        <name>Cu cation</name>
        <dbReference type="ChEBI" id="CHEBI:23378"/>
    </cofactor>
    <text evidence="2">Binds 1 copper ion per subunit.</text>
</comment>
<reference evidence="6" key="1">
    <citation type="submission" date="2016-07" db="EMBL/GenBank/DDBJ databases">
        <authorList>
            <person name="Florea S."/>
            <person name="Webb J.S."/>
            <person name="Jaromczyk J."/>
            <person name="Schardl C.L."/>
        </authorList>
    </citation>
    <scope>NUCLEOTIDE SEQUENCE [LARGE SCALE GENOMIC DNA]</scope>
    <source>
        <strain evidence="6">KCTC 42131</strain>
    </source>
</reference>